<reference evidence="2 3" key="1">
    <citation type="submission" date="2018-11" db="EMBL/GenBank/DDBJ databases">
        <title>Rhizobium chutanense sp. nov., isolated from root nodules of Phaseolus vulgaris in China.</title>
        <authorList>
            <person name="Huo Y."/>
        </authorList>
    </citation>
    <scope>NUCLEOTIDE SEQUENCE [LARGE SCALE GENOMIC DNA]</scope>
    <source>
        <strain evidence="2 3">C16</strain>
    </source>
</reference>
<protein>
    <submittedName>
        <fullName evidence="2">Uncharacterized protein</fullName>
    </submittedName>
</protein>
<dbReference type="EMBL" id="RJTJ01000006">
    <property type="protein sequence ID" value="RUM07529.1"/>
    <property type="molecule type" value="Genomic_DNA"/>
</dbReference>
<dbReference type="AlphaFoldDB" id="A0A3S0R237"/>
<keyword evidence="1" id="KW-0472">Membrane</keyword>
<evidence type="ECO:0000313" key="2">
    <source>
        <dbReference type="EMBL" id="RUM07529.1"/>
    </source>
</evidence>
<keyword evidence="1" id="KW-0812">Transmembrane</keyword>
<sequence>MVIRRPKPKKAPSFGLKDGLLFAFSVVTFAITIYNTWYAWEKDKIRSIDQRPDVRMSLRVPAQGTPYGFFLENRGERPVRIFAMKPLYAKGKTSDDALVHQKRANISSIDYARVRIEGSIISEKTEIPYFIFNKTMNNDEFDAWTNYVKSLAVDYCYCTMDGNACWNKHFEFGSPDHEEQTTMCPSS</sequence>
<name>A0A3S0R237_9HYPH</name>
<dbReference type="Proteomes" id="UP000278081">
    <property type="component" value="Unassembled WGS sequence"/>
</dbReference>
<proteinExistence type="predicted"/>
<keyword evidence="1" id="KW-1133">Transmembrane helix</keyword>
<evidence type="ECO:0000313" key="3">
    <source>
        <dbReference type="Proteomes" id="UP000278081"/>
    </source>
</evidence>
<accession>A0A3S0R237</accession>
<gene>
    <name evidence="2" type="ORF">EFR84_08585</name>
</gene>
<organism evidence="2 3">
    <name type="scientific">Rhizobium chutanense</name>
    <dbReference type="NCBI Taxonomy" id="2035448"/>
    <lineage>
        <taxon>Bacteria</taxon>
        <taxon>Pseudomonadati</taxon>
        <taxon>Pseudomonadota</taxon>
        <taxon>Alphaproteobacteria</taxon>
        <taxon>Hyphomicrobiales</taxon>
        <taxon>Rhizobiaceae</taxon>
        <taxon>Rhizobium/Agrobacterium group</taxon>
        <taxon>Rhizobium</taxon>
    </lineage>
</organism>
<feature type="transmembrane region" description="Helical" evidence="1">
    <location>
        <begin position="20"/>
        <end position="40"/>
    </location>
</feature>
<evidence type="ECO:0000256" key="1">
    <source>
        <dbReference type="SAM" id="Phobius"/>
    </source>
</evidence>
<comment type="caution">
    <text evidence="2">The sequence shown here is derived from an EMBL/GenBank/DDBJ whole genome shotgun (WGS) entry which is preliminary data.</text>
</comment>